<gene>
    <name evidence="1" type="ORF">NCTC10126_01062</name>
</gene>
<accession>A0A3P8MEZ3</accession>
<dbReference type="Proteomes" id="UP000280036">
    <property type="component" value="Unassembled WGS sequence"/>
</dbReference>
<organism evidence="1 2">
    <name type="scientific">Mycoplasmopsis caviae</name>
    <dbReference type="NCBI Taxonomy" id="55603"/>
    <lineage>
        <taxon>Bacteria</taxon>
        <taxon>Bacillati</taxon>
        <taxon>Mycoplasmatota</taxon>
        <taxon>Mycoplasmoidales</taxon>
        <taxon>Metamycoplasmataceae</taxon>
        <taxon>Mycoplasmopsis</taxon>
    </lineage>
</organism>
<sequence>MQKANYDNLYLLNNEITKYSSNNNNWELEKASEIIHKSLDLISKEKNQTSTLITFIDNSIKSKLKI</sequence>
<dbReference type="EMBL" id="UZVY01000005">
    <property type="protein sequence ID" value="VDR42536.1"/>
    <property type="molecule type" value="Genomic_DNA"/>
</dbReference>
<dbReference type="AlphaFoldDB" id="A0A3P8MEZ3"/>
<evidence type="ECO:0000313" key="2">
    <source>
        <dbReference type="Proteomes" id="UP000280036"/>
    </source>
</evidence>
<protein>
    <submittedName>
        <fullName evidence="1">Uncharacterized protein</fullName>
    </submittedName>
</protein>
<reference evidence="1 2" key="1">
    <citation type="submission" date="2018-12" db="EMBL/GenBank/DDBJ databases">
        <authorList>
            <consortium name="Pathogen Informatics"/>
        </authorList>
    </citation>
    <scope>NUCLEOTIDE SEQUENCE [LARGE SCALE GENOMIC DNA]</scope>
    <source>
        <strain evidence="1 2">NCTC10126</strain>
    </source>
</reference>
<evidence type="ECO:0000313" key="1">
    <source>
        <dbReference type="EMBL" id="VDR42536.1"/>
    </source>
</evidence>
<name>A0A3P8MEZ3_9BACT</name>
<proteinExistence type="predicted"/>